<dbReference type="EMBL" id="MU005627">
    <property type="protein sequence ID" value="KAF2676999.1"/>
    <property type="molecule type" value="Genomic_DNA"/>
</dbReference>
<organism evidence="2 3">
    <name type="scientific">Lentithecium fluviatile CBS 122367</name>
    <dbReference type="NCBI Taxonomy" id="1168545"/>
    <lineage>
        <taxon>Eukaryota</taxon>
        <taxon>Fungi</taxon>
        <taxon>Dikarya</taxon>
        <taxon>Ascomycota</taxon>
        <taxon>Pezizomycotina</taxon>
        <taxon>Dothideomycetes</taxon>
        <taxon>Pleosporomycetidae</taxon>
        <taxon>Pleosporales</taxon>
        <taxon>Massarineae</taxon>
        <taxon>Lentitheciaceae</taxon>
        <taxon>Lentithecium</taxon>
    </lineage>
</organism>
<gene>
    <name evidence="2" type="ORF">K458DRAFT_396432</name>
</gene>
<dbReference type="Proteomes" id="UP000799291">
    <property type="component" value="Unassembled WGS sequence"/>
</dbReference>
<evidence type="ECO:0000256" key="1">
    <source>
        <dbReference type="SAM" id="MobiDB-lite"/>
    </source>
</evidence>
<feature type="compositionally biased region" description="Low complexity" evidence="1">
    <location>
        <begin position="14"/>
        <end position="42"/>
    </location>
</feature>
<feature type="compositionally biased region" description="Low complexity" evidence="1">
    <location>
        <begin position="75"/>
        <end position="84"/>
    </location>
</feature>
<accession>A0A6G1IGH1</accession>
<protein>
    <submittedName>
        <fullName evidence="2">Uncharacterized protein</fullName>
    </submittedName>
</protein>
<feature type="region of interest" description="Disordered" evidence="1">
    <location>
        <begin position="1"/>
        <end position="184"/>
    </location>
</feature>
<reference evidence="2" key="1">
    <citation type="journal article" date="2020" name="Stud. Mycol.">
        <title>101 Dothideomycetes genomes: a test case for predicting lifestyles and emergence of pathogens.</title>
        <authorList>
            <person name="Haridas S."/>
            <person name="Albert R."/>
            <person name="Binder M."/>
            <person name="Bloem J."/>
            <person name="Labutti K."/>
            <person name="Salamov A."/>
            <person name="Andreopoulos B."/>
            <person name="Baker S."/>
            <person name="Barry K."/>
            <person name="Bills G."/>
            <person name="Bluhm B."/>
            <person name="Cannon C."/>
            <person name="Castanera R."/>
            <person name="Culley D."/>
            <person name="Daum C."/>
            <person name="Ezra D."/>
            <person name="Gonzalez J."/>
            <person name="Henrissat B."/>
            <person name="Kuo A."/>
            <person name="Liang C."/>
            <person name="Lipzen A."/>
            <person name="Lutzoni F."/>
            <person name="Magnuson J."/>
            <person name="Mondo S."/>
            <person name="Nolan M."/>
            <person name="Ohm R."/>
            <person name="Pangilinan J."/>
            <person name="Park H.-J."/>
            <person name="Ramirez L."/>
            <person name="Alfaro M."/>
            <person name="Sun H."/>
            <person name="Tritt A."/>
            <person name="Yoshinaga Y."/>
            <person name="Zwiers L.-H."/>
            <person name="Turgeon B."/>
            <person name="Goodwin S."/>
            <person name="Spatafora J."/>
            <person name="Crous P."/>
            <person name="Grigoriev I."/>
        </authorList>
    </citation>
    <scope>NUCLEOTIDE SEQUENCE</scope>
    <source>
        <strain evidence="2">CBS 122367</strain>
    </source>
</reference>
<proteinExistence type="predicted"/>
<feature type="compositionally biased region" description="Basic residues" evidence="1">
    <location>
        <begin position="135"/>
        <end position="144"/>
    </location>
</feature>
<dbReference type="AlphaFoldDB" id="A0A6G1IGH1"/>
<evidence type="ECO:0000313" key="3">
    <source>
        <dbReference type="Proteomes" id="UP000799291"/>
    </source>
</evidence>
<feature type="compositionally biased region" description="Polar residues" evidence="1">
    <location>
        <begin position="85"/>
        <end position="112"/>
    </location>
</feature>
<keyword evidence="3" id="KW-1185">Reference proteome</keyword>
<feature type="compositionally biased region" description="Low complexity" evidence="1">
    <location>
        <begin position="145"/>
        <end position="159"/>
    </location>
</feature>
<dbReference type="OrthoDB" id="4179406at2759"/>
<evidence type="ECO:0000313" key="2">
    <source>
        <dbReference type="EMBL" id="KAF2676999.1"/>
    </source>
</evidence>
<sequence length="604" mass="66570">MNSSRSRRLHGSLGDSWGDADYSSDGDASLHSASSLSDAGSESDYELQGGSNTVLEEHDVATPLPPRTQRASSQTPRRTPTRTPANRTGSRSHQSAGSTPRSFQSTPDSQEPSFIMPSMRGSIAGTHDGSPLRHSQLRTRRVRQSSRQSQPSSMNSSPQLRNRRIPAQREHARPTTTQQDEAPGPGHYLDLLWANFVQPLCRYILEVVWYAMNHHLKPLLGTALTAFLIISLIQYSSGVLTNYIHTALTPICIIPGSSYLLPFCSTSSTPVPYSGQYPDFEELVKVQSTFEDVLEVNKDSYALPATLKKGEMALRDLRSTVKYSRLPSRSELEVELSSFIETASEASDHLSKYNAKIGYTMDRVISTNRWTLTVLDGIAAGEASTGSLVRMLSYIVPFGALQSSPESMQERIFDQYTQHVSKVKDGIDVLIQQSLALLALLTNLENRLDIIAEIAIRDDLIVSRDRDELLSLLWTKLGGNRSSKKAFADSLTLLRQVQDYRKSAVQHVSATLLKLQEIAAELENLREGVAAPEVLGFGGDVPLQFHIEVVGRSIERLRDARGETLAIEREAVRRGLSEDGSERLRVSGRSGEMPTTVYAKAGGT</sequence>
<name>A0A6G1IGH1_9PLEO</name>
<feature type="compositionally biased region" description="Basic residues" evidence="1">
    <location>
        <begin position="1"/>
        <end position="10"/>
    </location>
</feature>